<dbReference type="InterPro" id="IPR023780">
    <property type="entry name" value="Chromo_domain"/>
</dbReference>
<evidence type="ECO:0000256" key="3">
    <source>
        <dbReference type="ARBA" id="ARBA00022722"/>
    </source>
</evidence>
<dbReference type="InterPro" id="IPR001584">
    <property type="entry name" value="Integrase_cat-core"/>
</dbReference>
<reference evidence="9" key="1">
    <citation type="submission" date="2022-03" db="EMBL/GenBank/DDBJ databases">
        <title>Draft genome sequence of Aduncisulcus paluster, a free-living microaerophilic Fornicata.</title>
        <authorList>
            <person name="Yuyama I."/>
            <person name="Kume K."/>
            <person name="Tamura T."/>
            <person name="Inagaki Y."/>
            <person name="Hashimoto T."/>
        </authorList>
    </citation>
    <scope>NUCLEOTIDE SEQUENCE</scope>
    <source>
        <strain evidence="9">NY0171</strain>
    </source>
</reference>
<dbReference type="InterPro" id="IPR050951">
    <property type="entry name" value="Retrovirus_Pol_polyprotein"/>
</dbReference>
<feature type="domain" description="Chromo" evidence="7">
    <location>
        <begin position="714"/>
        <end position="766"/>
    </location>
</feature>
<name>A0ABQ5JV27_9EUKA</name>
<evidence type="ECO:0000313" key="10">
    <source>
        <dbReference type="Proteomes" id="UP001057375"/>
    </source>
</evidence>
<dbReference type="Gene3D" id="3.30.70.270">
    <property type="match status" value="2"/>
</dbReference>
<dbReference type="InterPro" id="IPR041588">
    <property type="entry name" value="Integrase_H2C2"/>
</dbReference>
<dbReference type="Pfam" id="PF17917">
    <property type="entry name" value="RT_RNaseH"/>
    <property type="match status" value="1"/>
</dbReference>
<evidence type="ECO:0000256" key="5">
    <source>
        <dbReference type="ARBA" id="ARBA00022801"/>
    </source>
</evidence>
<organism evidence="9 10">
    <name type="scientific">Aduncisulcus paluster</name>
    <dbReference type="NCBI Taxonomy" id="2918883"/>
    <lineage>
        <taxon>Eukaryota</taxon>
        <taxon>Metamonada</taxon>
        <taxon>Carpediemonas-like organisms</taxon>
        <taxon>Aduncisulcus</taxon>
    </lineage>
</organism>
<dbReference type="Pfam" id="PF17921">
    <property type="entry name" value="Integrase_H2C2"/>
    <property type="match status" value="1"/>
</dbReference>
<evidence type="ECO:0000256" key="4">
    <source>
        <dbReference type="ARBA" id="ARBA00022759"/>
    </source>
</evidence>
<dbReference type="Proteomes" id="UP001057375">
    <property type="component" value="Unassembled WGS sequence"/>
</dbReference>
<dbReference type="Gene3D" id="3.30.420.10">
    <property type="entry name" value="Ribonuclease H-like superfamily/Ribonuclease H"/>
    <property type="match status" value="1"/>
</dbReference>
<dbReference type="Pfam" id="PF00665">
    <property type="entry name" value="rve"/>
    <property type="match status" value="1"/>
</dbReference>
<accession>A0ABQ5JV27</accession>
<feature type="non-terminal residue" evidence="9">
    <location>
        <position position="1"/>
    </location>
</feature>
<evidence type="ECO:0000256" key="2">
    <source>
        <dbReference type="ARBA" id="ARBA00022695"/>
    </source>
</evidence>
<keyword evidence="6" id="KW-0695">RNA-directed DNA polymerase</keyword>
<evidence type="ECO:0000313" key="9">
    <source>
        <dbReference type="EMBL" id="GKT18034.1"/>
    </source>
</evidence>
<keyword evidence="1" id="KW-0808">Transferase</keyword>
<dbReference type="SUPFAM" id="SSF56672">
    <property type="entry name" value="DNA/RNA polymerases"/>
    <property type="match status" value="1"/>
</dbReference>
<dbReference type="Gene3D" id="2.40.50.40">
    <property type="match status" value="1"/>
</dbReference>
<dbReference type="SUPFAM" id="SSF53098">
    <property type="entry name" value="Ribonuclease H-like"/>
    <property type="match status" value="1"/>
</dbReference>
<dbReference type="InterPro" id="IPR036397">
    <property type="entry name" value="RNaseH_sf"/>
</dbReference>
<dbReference type="Gene3D" id="1.10.340.70">
    <property type="match status" value="1"/>
</dbReference>
<proteinExistence type="predicted"/>
<evidence type="ECO:0000256" key="6">
    <source>
        <dbReference type="ARBA" id="ARBA00022918"/>
    </source>
</evidence>
<keyword evidence="5" id="KW-0378">Hydrolase</keyword>
<dbReference type="InterPro" id="IPR041373">
    <property type="entry name" value="RT_RNaseH"/>
</dbReference>
<dbReference type="InterPro" id="IPR043128">
    <property type="entry name" value="Rev_trsase/Diguanyl_cyclase"/>
</dbReference>
<dbReference type="SUPFAM" id="SSF54160">
    <property type="entry name" value="Chromo domain-like"/>
    <property type="match status" value="1"/>
</dbReference>
<gene>
    <name evidence="9" type="ORF">ADUPG1_011225</name>
</gene>
<dbReference type="InterPro" id="IPR012337">
    <property type="entry name" value="RNaseH-like_sf"/>
</dbReference>
<dbReference type="CDD" id="cd00024">
    <property type="entry name" value="CD_CSD"/>
    <property type="match status" value="1"/>
</dbReference>
<dbReference type="PANTHER" id="PTHR37984:SF5">
    <property type="entry name" value="PROTEIN NYNRIN-LIKE"/>
    <property type="match status" value="1"/>
</dbReference>
<evidence type="ECO:0000259" key="8">
    <source>
        <dbReference type="PROSITE" id="PS50994"/>
    </source>
</evidence>
<dbReference type="InterPro" id="IPR000953">
    <property type="entry name" value="Chromo/chromo_shadow_dom"/>
</dbReference>
<comment type="caution">
    <text evidence="9">The sequence shown here is derived from an EMBL/GenBank/DDBJ whole genome shotgun (WGS) entry which is preliminary data.</text>
</comment>
<dbReference type="SMART" id="SM00298">
    <property type="entry name" value="CHROMO"/>
    <property type="match status" value="1"/>
</dbReference>
<evidence type="ECO:0000259" key="7">
    <source>
        <dbReference type="PROSITE" id="PS50013"/>
    </source>
</evidence>
<keyword evidence="4" id="KW-0255">Endonuclease</keyword>
<dbReference type="PANTHER" id="PTHR37984">
    <property type="entry name" value="PROTEIN CBG26694"/>
    <property type="match status" value="1"/>
</dbReference>
<dbReference type="InterPro" id="IPR043502">
    <property type="entry name" value="DNA/RNA_pol_sf"/>
</dbReference>
<protein>
    <submittedName>
        <fullName evidence="9">DDE-type integrase/transposase/recombinase</fullName>
    </submittedName>
</protein>
<evidence type="ECO:0000256" key="1">
    <source>
        <dbReference type="ARBA" id="ARBA00022679"/>
    </source>
</evidence>
<dbReference type="Pfam" id="PF00385">
    <property type="entry name" value="Chromo"/>
    <property type="match status" value="1"/>
</dbReference>
<keyword evidence="10" id="KW-1185">Reference proteome</keyword>
<dbReference type="PROSITE" id="PS50994">
    <property type="entry name" value="INTEGRASE"/>
    <property type="match status" value="1"/>
</dbReference>
<sequence>DTWESYDNVKELEALDKYLEAVKDSDDALKSLTEDEFLDNLSAVLGRARKFSLRVKASKCVIGKREVTYLGRVINETGIKIAPACFEALDKLRAPKTRKEVKQLMGFLNFYAKTIKDFQTTVEPIQRLTNKQIKWEWSETQQNAFDEIIARMKENPSLHHIDYNLPLTLRTDASDTGAGGVLFQTRGGNEEPVMYFSHVFRRNQTAWSTHDKEAYAIVYCLQKAESLLQGVRFDIQTDHRNLLWMNKSSTARVIRWTTYLNQFDFEIEHIKGKDNVVADTLSRMISETRRVIADEQTIHELIKESQATTPPTSEEYEREGELWVRSDTGQIYLPDNEDLHTKLIKHFHSSISGHHWIRSTIDKLKDFGLSWPTMYLDVRQVIKGCLTCQKITESKLSRKTPTLSISHAEAGHTWFIDSLGPLPRTADGYEYVIAATDAFTRYTELFPVTSLTAKEAAFHIISLIGRHGIPHTIHTDQGTQYANYLADHLYDTLGIKHHRVTSHHPTGNGMIERTNREIKRHLRALILELAEQCDWPLMLPIVASILNNHKHSVTGITPHELTYGKFKNETLVQDWTTPRKTSEEEMPKGREAEIEYVRNLTDNILKLREYAKTRQRRKEMKDIGEDEDKAIKVMGKGDKVFVKNYTEGTKLKSALFGPYEVIERVGAKTYTIKNELEPDGIQTVHDEDIVPAEINNTTEPDSIKALRASDKGRRVIQTISAHKGRKGQRQFRVHWAGLPEAKDSWEHEKNIKESIILDIYKKNNGL</sequence>
<dbReference type="PROSITE" id="PS50013">
    <property type="entry name" value="CHROMO_2"/>
    <property type="match status" value="1"/>
</dbReference>
<keyword evidence="2" id="KW-0548">Nucleotidyltransferase</keyword>
<feature type="domain" description="Integrase catalytic" evidence="8">
    <location>
        <begin position="397"/>
        <end position="566"/>
    </location>
</feature>
<dbReference type="EMBL" id="BQXS01011906">
    <property type="protein sequence ID" value="GKT18034.1"/>
    <property type="molecule type" value="Genomic_DNA"/>
</dbReference>
<keyword evidence="3" id="KW-0540">Nuclease</keyword>
<dbReference type="InterPro" id="IPR016197">
    <property type="entry name" value="Chromo-like_dom_sf"/>
</dbReference>
<dbReference type="CDD" id="cd09274">
    <property type="entry name" value="RNase_HI_RT_Ty3"/>
    <property type="match status" value="1"/>
</dbReference>